<dbReference type="InterPro" id="IPR027266">
    <property type="entry name" value="TrmE/GcvT-like"/>
</dbReference>
<dbReference type="Gene3D" id="3.30.1360.120">
    <property type="entry name" value="Probable tRNA modification gtpase trme, domain 1"/>
    <property type="match status" value="1"/>
</dbReference>
<evidence type="ECO:0008006" key="2">
    <source>
        <dbReference type="Google" id="ProtNLM"/>
    </source>
</evidence>
<name>A0A7C5QNT8_9PROT</name>
<organism evidence="1">
    <name type="scientific">Hellea balneolensis</name>
    <dbReference type="NCBI Taxonomy" id="287478"/>
    <lineage>
        <taxon>Bacteria</taxon>
        <taxon>Pseudomonadati</taxon>
        <taxon>Pseudomonadota</taxon>
        <taxon>Alphaproteobacteria</taxon>
        <taxon>Maricaulales</taxon>
        <taxon>Robiginitomaculaceae</taxon>
        <taxon>Hellea</taxon>
    </lineage>
</organism>
<dbReference type="GO" id="GO:0016226">
    <property type="term" value="P:iron-sulfur cluster assembly"/>
    <property type="evidence" value="ECO:0007669"/>
    <property type="project" value="TreeGrafter"/>
</dbReference>
<dbReference type="InterPro" id="IPR045179">
    <property type="entry name" value="YgfZ/GcvT"/>
</dbReference>
<sequence>MPICKLDRTLLSITGDNVSGFLSGLITNSVHDTNLTFTALLTPQGKIIADFFIHPQSGGGLILDTPDKFGQTLLMRLKMYKLRAKIDISDVTDKFDLLALWSGQGDEGLTDPRYSPLGRRWLVKAGTLKPQNTPE</sequence>
<reference evidence="1" key="1">
    <citation type="journal article" date="2020" name="mSystems">
        <title>Genome- and Community-Level Interaction Insights into Carbon Utilization and Element Cycling Functions of Hydrothermarchaeota in Hydrothermal Sediment.</title>
        <authorList>
            <person name="Zhou Z."/>
            <person name="Liu Y."/>
            <person name="Xu W."/>
            <person name="Pan J."/>
            <person name="Luo Z.H."/>
            <person name="Li M."/>
        </authorList>
    </citation>
    <scope>NUCLEOTIDE SEQUENCE [LARGE SCALE GENOMIC DNA]</scope>
    <source>
        <strain evidence="1">HyVt-485</strain>
    </source>
</reference>
<feature type="non-terminal residue" evidence="1">
    <location>
        <position position="135"/>
    </location>
</feature>
<dbReference type="SUPFAM" id="SSF103025">
    <property type="entry name" value="Folate-binding domain"/>
    <property type="match status" value="1"/>
</dbReference>
<accession>A0A7C5QNT8</accession>
<dbReference type="PANTHER" id="PTHR22602">
    <property type="entry name" value="TRANSFERASE CAF17, MITOCHONDRIAL-RELATED"/>
    <property type="match status" value="1"/>
</dbReference>
<dbReference type="EMBL" id="DRMJ01000130">
    <property type="protein sequence ID" value="HHL42501.1"/>
    <property type="molecule type" value="Genomic_DNA"/>
</dbReference>
<protein>
    <recommendedName>
        <fullName evidence="2">Folate-binding protein</fullName>
    </recommendedName>
</protein>
<dbReference type="PANTHER" id="PTHR22602:SF0">
    <property type="entry name" value="TRANSFERASE CAF17, MITOCHONDRIAL-RELATED"/>
    <property type="match status" value="1"/>
</dbReference>
<proteinExistence type="predicted"/>
<evidence type="ECO:0000313" key="1">
    <source>
        <dbReference type="EMBL" id="HHL42501.1"/>
    </source>
</evidence>
<dbReference type="AlphaFoldDB" id="A0A7C5QNT8"/>
<comment type="caution">
    <text evidence="1">The sequence shown here is derived from an EMBL/GenBank/DDBJ whole genome shotgun (WGS) entry which is preliminary data.</text>
</comment>
<dbReference type="Proteomes" id="UP000885830">
    <property type="component" value="Unassembled WGS sequence"/>
</dbReference>
<gene>
    <name evidence="1" type="ORF">ENJ42_02690</name>
</gene>